<sequence>MPVNNDDVVQDEEPASDTDSPIHVVTVTMKPDEQGRFGFNVKGGHDQNCPVLVSRILPNTPADYAEPKLHEGDQVLAINGVEVSGLKHEQVVQLIRSTKDIGPDAKLLLSIRPNVFYKQCQCPNEILNGDQCDTDHQQSAFHYTPVNYSLSSSEQLQQHSSSFIDDINPEESGDDDDDDGMKLEHESSTGSSLLDTSMNLLHEGLQGDLLIIQFEVLFFLIR</sequence>
<accession>A0A1Y3ALY2</accession>
<reference evidence="3 4" key="1">
    <citation type="submission" date="2017-03" db="EMBL/GenBank/DDBJ databases">
        <title>Genome Survey of Euroglyphus maynei.</title>
        <authorList>
            <person name="Arlian L.G."/>
            <person name="Morgan M.S."/>
            <person name="Rider S.D."/>
        </authorList>
    </citation>
    <scope>NUCLEOTIDE SEQUENCE [LARGE SCALE GENOMIC DNA]</scope>
    <source>
        <strain evidence="3">Arlian Lab</strain>
        <tissue evidence="3">Whole body</tissue>
    </source>
</reference>
<organism evidence="3 4">
    <name type="scientific">Euroglyphus maynei</name>
    <name type="common">Mayne's house dust mite</name>
    <dbReference type="NCBI Taxonomy" id="6958"/>
    <lineage>
        <taxon>Eukaryota</taxon>
        <taxon>Metazoa</taxon>
        <taxon>Ecdysozoa</taxon>
        <taxon>Arthropoda</taxon>
        <taxon>Chelicerata</taxon>
        <taxon>Arachnida</taxon>
        <taxon>Acari</taxon>
        <taxon>Acariformes</taxon>
        <taxon>Sarcoptiformes</taxon>
        <taxon>Astigmata</taxon>
        <taxon>Psoroptidia</taxon>
        <taxon>Analgoidea</taxon>
        <taxon>Pyroglyphidae</taxon>
        <taxon>Pyroglyphinae</taxon>
        <taxon>Euroglyphus</taxon>
    </lineage>
</organism>
<dbReference type="Proteomes" id="UP000194236">
    <property type="component" value="Unassembled WGS sequence"/>
</dbReference>
<feature type="region of interest" description="Disordered" evidence="1">
    <location>
        <begin position="159"/>
        <end position="191"/>
    </location>
</feature>
<proteinExistence type="predicted"/>
<evidence type="ECO:0000259" key="2">
    <source>
        <dbReference type="PROSITE" id="PS50106"/>
    </source>
</evidence>
<gene>
    <name evidence="3" type="ORF">BLA29_010241</name>
</gene>
<feature type="region of interest" description="Disordered" evidence="1">
    <location>
        <begin position="1"/>
        <end position="20"/>
    </location>
</feature>
<dbReference type="AlphaFoldDB" id="A0A1Y3ALY2"/>
<dbReference type="OrthoDB" id="6022711at2759"/>
<dbReference type="EMBL" id="MUJZ01070429">
    <property type="protein sequence ID" value="OTF69452.1"/>
    <property type="molecule type" value="Genomic_DNA"/>
</dbReference>
<evidence type="ECO:0000313" key="3">
    <source>
        <dbReference type="EMBL" id="OTF69452.1"/>
    </source>
</evidence>
<dbReference type="PANTHER" id="PTHR45706:SF4">
    <property type="entry name" value="TYROSINE-PROTEIN PHOSPHATASE"/>
    <property type="match status" value="1"/>
</dbReference>
<evidence type="ECO:0000313" key="4">
    <source>
        <dbReference type="Proteomes" id="UP000194236"/>
    </source>
</evidence>
<dbReference type="Pfam" id="PF00595">
    <property type="entry name" value="PDZ"/>
    <property type="match status" value="1"/>
</dbReference>
<name>A0A1Y3ALY2_EURMA</name>
<keyword evidence="4" id="KW-1185">Reference proteome</keyword>
<feature type="compositionally biased region" description="Acidic residues" evidence="1">
    <location>
        <begin position="167"/>
        <end position="179"/>
    </location>
</feature>
<dbReference type="PROSITE" id="PS50106">
    <property type="entry name" value="PDZ"/>
    <property type="match status" value="1"/>
</dbReference>
<dbReference type="Gene3D" id="2.30.42.10">
    <property type="match status" value="1"/>
</dbReference>
<dbReference type="PANTHER" id="PTHR45706">
    <property type="entry name" value="TYROSINE-PROTEIN PHOSPHATASE"/>
    <property type="match status" value="1"/>
</dbReference>
<protein>
    <recommendedName>
        <fullName evidence="2">PDZ domain-containing protein</fullName>
    </recommendedName>
</protein>
<dbReference type="GO" id="GO:0004725">
    <property type="term" value="F:protein tyrosine phosphatase activity"/>
    <property type="evidence" value="ECO:0007669"/>
    <property type="project" value="TreeGrafter"/>
</dbReference>
<dbReference type="SMART" id="SM00228">
    <property type="entry name" value="PDZ"/>
    <property type="match status" value="1"/>
</dbReference>
<comment type="caution">
    <text evidence="3">The sequence shown here is derived from an EMBL/GenBank/DDBJ whole genome shotgun (WGS) entry which is preliminary data.</text>
</comment>
<dbReference type="SUPFAM" id="SSF50156">
    <property type="entry name" value="PDZ domain-like"/>
    <property type="match status" value="1"/>
</dbReference>
<feature type="domain" description="PDZ" evidence="2">
    <location>
        <begin position="26"/>
        <end position="98"/>
    </location>
</feature>
<dbReference type="InterPro" id="IPR036034">
    <property type="entry name" value="PDZ_sf"/>
</dbReference>
<dbReference type="InterPro" id="IPR001478">
    <property type="entry name" value="PDZ"/>
</dbReference>
<evidence type="ECO:0000256" key="1">
    <source>
        <dbReference type="SAM" id="MobiDB-lite"/>
    </source>
</evidence>